<dbReference type="Pfam" id="PF01476">
    <property type="entry name" value="LysM"/>
    <property type="match status" value="1"/>
</dbReference>
<keyword evidence="4" id="KW-1185">Reference proteome</keyword>
<keyword evidence="1" id="KW-0472">Membrane</keyword>
<proteinExistence type="predicted"/>
<reference evidence="3 4" key="1">
    <citation type="submission" date="2020-03" db="EMBL/GenBank/DDBJ databases">
        <title>Leucobacter sp. nov., isolated from beetles.</title>
        <authorList>
            <person name="Hyun D.-W."/>
            <person name="Bae J.-W."/>
        </authorList>
    </citation>
    <scope>NUCLEOTIDE SEQUENCE [LARGE SCALE GENOMIC DNA]</scope>
    <source>
        <strain evidence="3 4">HDW9C</strain>
    </source>
</reference>
<evidence type="ECO:0000256" key="1">
    <source>
        <dbReference type="SAM" id="Phobius"/>
    </source>
</evidence>
<dbReference type="AlphaFoldDB" id="A0A6G7XJY7"/>
<evidence type="ECO:0000313" key="4">
    <source>
        <dbReference type="Proteomes" id="UP000502677"/>
    </source>
</evidence>
<evidence type="ECO:0000313" key="3">
    <source>
        <dbReference type="EMBL" id="QIK64681.1"/>
    </source>
</evidence>
<feature type="domain" description="LysM" evidence="2">
    <location>
        <begin position="64"/>
        <end position="113"/>
    </location>
</feature>
<dbReference type="KEGG" id="lvi:G7068_03710"/>
<keyword evidence="1" id="KW-0812">Transmembrane</keyword>
<dbReference type="InterPro" id="IPR036779">
    <property type="entry name" value="LysM_dom_sf"/>
</dbReference>
<sequence>MNDANDAYAVEARDTARLRLTRRGRVVVGGLIALVLAGLLVFAATLLSPQAFASDSASSKQQFHYVVAQPGESLWSLASELDPKVDPRDLIAEIVQLNQLHGSDVEAGQALAVPLRYSDNKNVISADELEADSAA</sequence>
<gene>
    <name evidence="3" type="ORF">G7068_03710</name>
</gene>
<dbReference type="Gene3D" id="3.10.350.10">
    <property type="entry name" value="LysM domain"/>
    <property type="match status" value="1"/>
</dbReference>
<name>A0A6G7XJY7_9MICO</name>
<protein>
    <submittedName>
        <fullName evidence="3">LysM peptidoglycan-binding domain-containing protein</fullName>
    </submittedName>
</protein>
<organism evidence="3 4">
    <name type="scientific">Leucobacter viscericola</name>
    <dbReference type="NCBI Taxonomy" id="2714935"/>
    <lineage>
        <taxon>Bacteria</taxon>
        <taxon>Bacillati</taxon>
        <taxon>Actinomycetota</taxon>
        <taxon>Actinomycetes</taxon>
        <taxon>Micrococcales</taxon>
        <taxon>Microbacteriaceae</taxon>
        <taxon>Leucobacter</taxon>
    </lineage>
</organism>
<dbReference type="PROSITE" id="PS51782">
    <property type="entry name" value="LYSM"/>
    <property type="match status" value="1"/>
</dbReference>
<dbReference type="InterPro" id="IPR018392">
    <property type="entry name" value="LysM"/>
</dbReference>
<feature type="transmembrane region" description="Helical" evidence="1">
    <location>
        <begin position="26"/>
        <end position="47"/>
    </location>
</feature>
<keyword evidence="1" id="KW-1133">Transmembrane helix</keyword>
<dbReference type="EMBL" id="CP049863">
    <property type="protein sequence ID" value="QIK64681.1"/>
    <property type="molecule type" value="Genomic_DNA"/>
</dbReference>
<dbReference type="Proteomes" id="UP000502677">
    <property type="component" value="Chromosome"/>
</dbReference>
<accession>A0A6G7XJY7</accession>
<dbReference type="CDD" id="cd00118">
    <property type="entry name" value="LysM"/>
    <property type="match status" value="1"/>
</dbReference>
<evidence type="ECO:0000259" key="2">
    <source>
        <dbReference type="PROSITE" id="PS51782"/>
    </source>
</evidence>